<dbReference type="AlphaFoldDB" id="A0A1N6QGJ2"/>
<dbReference type="RefSeq" id="WP_149764787.1">
    <property type="nucleotide sequence ID" value="NZ_FTMK01000004.1"/>
</dbReference>
<accession>A0A1N6QGJ2</accession>
<evidence type="ECO:0000313" key="2">
    <source>
        <dbReference type="Proteomes" id="UP000323956"/>
    </source>
</evidence>
<dbReference type="EMBL" id="FTMK01000004">
    <property type="protein sequence ID" value="SIQ15698.1"/>
    <property type="molecule type" value="Genomic_DNA"/>
</dbReference>
<dbReference type="Gene3D" id="1.10.520.40">
    <property type="entry name" value="CRISPR-associated protein Cse2"/>
    <property type="match status" value="1"/>
</dbReference>
<dbReference type="InterPro" id="IPR013382">
    <property type="entry name" value="CRISPR-assoc_prot_Cse2"/>
</dbReference>
<sequence length="175" mass="18992">MPEPSEPVGARACAIAAALAVADSGDRAAARRMGPEGSAFFWRMVARHGIARGEEEKWRRITRMLALLTPASATKTVHQPGRKLGAVLADGGAETARLDKPALSEPRLARLLAARGPARLEALERAVRALARQQPHIDAASLAWAVLREDGRDIARDYYARLDRRSEQKPEDADA</sequence>
<dbReference type="Pfam" id="PF09485">
    <property type="entry name" value="CRISPR_Cse2"/>
    <property type="match status" value="1"/>
</dbReference>
<proteinExistence type="predicted"/>
<organism evidence="1 2">
    <name type="scientific">Paracoccus thiocyanatus</name>
    <dbReference type="NCBI Taxonomy" id="34006"/>
    <lineage>
        <taxon>Bacteria</taxon>
        <taxon>Pseudomonadati</taxon>
        <taxon>Pseudomonadota</taxon>
        <taxon>Alphaproteobacteria</taxon>
        <taxon>Rhodobacterales</taxon>
        <taxon>Paracoccaceae</taxon>
        <taxon>Paracoccus</taxon>
    </lineage>
</organism>
<dbReference type="Proteomes" id="UP000323956">
    <property type="component" value="Unassembled WGS sequence"/>
</dbReference>
<reference evidence="1 2" key="1">
    <citation type="submission" date="2017-01" db="EMBL/GenBank/DDBJ databases">
        <authorList>
            <person name="Varghese N."/>
            <person name="Submissions S."/>
        </authorList>
    </citation>
    <scope>NUCLEOTIDE SEQUENCE [LARGE SCALE GENOMIC DNA]</scope>
    <source>
        <strain evidence="1 2">ATCC 700171</strain>
    </source>
</reference>
<evidence type="ECO:0000313" key="1">
    <source>
        <dbReference type="EMBL" id="SIQ15698.1"/>
    </source>
</evidence>
<dbReference type="InterPro" id="IPR038287">
    <property type="entry name" value="Cse2_sf"/>
</dbReference>
<gene>
    <name evidence="1" type="ORF">SAMN05421641_10488</name>
</gene>
<name>A0A1N6QGJ2_9RHOB</name>
<protein>
    <submittedName>
        <fullName evidence="1">CRISPR system Cascade subunit CasB</fullName>
    </submittedName>
</protein>
<dbReference type="OrthoDB" id="7858625at2"/>